<protein>
    <submittedName>
        <fullName evidence="1">Uncharacterized protein</fullName>
    </submittedName>
</protein>
<gene>
    <name evidence="1" type="ORF">LCGC14_1050030</name>
</gene>
<dbReference type="EMBL" id="LAZR01004384">
    <property type="protein sequence ID" value="KKN09092.1"/>
    <property type="molecule type" value="Genomic_DNA"/>
</dbReference>
<evidence type="ECO:0000313" key="1">
    <source>
        <dbReference type="EMBL" id="KKN09092.1"/>
    </source>
</evidence>
<dbReference type="AlphaFoldDB" id="A0A0F9NAY5"/>
<reference evidence="1" key="1">
    <citation type="journal article" date="2015" name="Nature">
        <title>Complex archaea that bridge the gap between prokaryotes and eukaryotes.</title>
        <authorList>
            <person name="Spang A."/>
            <person name="Saw J.H."/>
            <person name="Jorgensen S.L."/>
            <person name="Zaremba-Niedzwiedzka K."/>
            <person name="Martijn J."/>
            <person name="Lind A.E."/>
            <person name="van Eijk R."/>
            <person name="Schleper C."/>
            <person name="Guy L."/>
            <person name="Ettema T.J."/>
        </authorList>
    </citation>
    <scope>NUCLEOTIDE SEQUENCE</scope>
</reference>
<proteinExistence type="predicted"/>
<sequence>MSKIFKISLESARRELFRWWLQKIEQGIPDEEALFWTIYIDMEIY</sequence>
<accession>A0A0F9NAY5</accession>
<name>A0A0F9NAY5_9ZZZZ</name>
<comment type="caution">
    <text evidence="1">The sequence shown here is derived from an EMBL/GenBank/DDBJ whole genome shotgun (WGS) entry which is preliminary data.</text>
</comment>
<organism evidence="1">
    <name type="scientific">marine sediment metagenome</name>
    <dbReference type="NCBI Taxonomy" id="412755"/>
    <lineage>
        <taxon>unclassified sequences</taxon>
        <taxon>metagenomes</taxon>
        <taxon>ecological metagenomes</taxon>
    </lineage>
</organism>